<dbReference type="Proteomes" id="UP000593571">
    <property type="component" value="Unassembled WGS sequence"/>
</dbReference>
<evidence type="ECO:0000313" key="3">
    <source>
        <dbReference type="Proteomes" id="UP000593571"/>
    </source>
</evidence>
<accession>A0A7J8DIW0</accession>
<comment type="caution">
    <text evidence="2">The sequence shown here is derived from an EMBL/GenBank/DDBJ whole genome shotgun (WGS) entry which is preliminary data.</text>
</comment>
<gene>
    <name evidence="2" type="ORF">HJG63_008648</name>
</gene>
<organism evidence="2 3">
    <name type="scientific">Rousettus aegyptiacus</name>
    <name type="common">Egyptian fruit bat</name>
    <name type="synonym">Pteropus aegyptiacus</name>
    <dbReference type="NCBI Taxonomy" id="9407"/>
    <lineage>
        <taxon>Eukaryota</taxon>
        <taxon>Metazoa</taxon>
        <taxon>Chordata</taxon>
        <taxon>Craniata</taxon>
        <taxon>Vertebrata</taxon>
        <taxon>Euteleostomi</taxon>
        <taxon>Mammalia</taxon>
        <taxon>Eutheria</taxon>
        <taxon>Laurasiatheria</taxon>
        <taxon>Chiroptera</taxon>
        <taxon>Yinpterochiroptera</taxon>
        <taxon>Pteropodoidea</taxon>
        <taxon>Pteropodidae</taxon>
        <taxon>Rousettinae</taxon>
        <taxon>Rousettus</taxon>
    </lineage>
</organism>
<sequence>MRFGRLRVATSPKCLFMMTAFYLRECLGKPWEPTLKPPGTHCPGGSGNESLGPVCQPAVPDVRDRDAVSGSKKKTPSQTPVGESRVGVRGILQMNSYFAKHCPLRKRLCEACDLVLSFPHSTFWQLWAVIIHYGNNHHHDNNNTAFVQSLNLEINKTADPV</sequence>
<keyword evidence="3" id="KW-1185">Reference proteome</keyword>
<dbReference type="AlphaFoldDB" id="A0A7J8DIW0"/>
<proteinExistence type="predicted"/>
<evidence type="ECO:0000313" key="2">
    <source>
        <dbReference type="EMBL" id="KAF6422852.1"/>
    </source>
</evidence>
<dbReference type="EMBL" id="JACASE010000012">
    <property type="protein sequence ID" value="KAF6422852.1"/>
    <property type="molecule type" value="Genomic_DNA"/>
</dbReference>
<evidence type="ECO:0000256" key="1">
    <source>
        <dbReference type="SAM" id="MobiDB-lite"/>
    </source>
</evidence>
<name>A0A7J8DIW0_ROUAE</name>
<protein>
    <submittedName>
        <fullName evidence="2">Uncharacterized protein</fullName>
    </submittedName>
</protein>
<feature type="region of interest" description="Disordered" evidence="1">
    <location>
        <begin position="62"/>
        <end position="82"/>
    </location>
</feature>
<reference evidence="2 3" key="1">
    <citation type="journal article" date="2020" name="Nature">
        <title>Six reference-quality genomes reveal evolution of bat adaptations.</title>
        <authorList>
            <person name="Jebb D."/>
            <person name="Huang Z."/>
            <person name="Pippel M."/>
            <person name="Hughes G.M."/>
            <person name="Lavrichenko K."/>
            <person name="Devanna P."/>
            <person name="Winkler S."/>
            <person name="Jermiin L.S."/>
            <person name="Skirmuntt E.C."/>
            <person name="Katzourakis A."/>
            <person name="Burkitt-Gray L."/>
            <person name="Ray D.A."/>
            <person name="Sullivan K.A.M."/>
            <person name="Roscito J.G."/>
            <person name="Kirilenko B.M."/>
            <person name="Davalos L.M."/>
            <person name="Corthals A.P."/>
            <person name="Power M.L."/>
            <person name="Jones G."/>
            <person name="Ransome R.D."/>
            <person name="Dechmann D.K.N."/>
            <person name="Locatelli A.G."/>
            <person name="Puechmaille S.J."/>
            <person name="Fedrigo O."/>
            <person name="Jarvis E.D."/>
            <person name="Hiller M."/>
            <person name="Vernes S.C."/>
            <person name="Myers E.W."/>
            <person name="Teeling E.C."/>
        </authorList>
    </citation>
    <scope>NUCLEOTIDE SEQUENCE [LARGE SCALE GENOMIC DNA]</scope>
    <source>
        <strain evidence="2">MRouAeg1</strain>
        <tissue evidence="2">Muscle</tissue>
    </source>
</reference>